<dbReference type="AlphaFoldDB" id="A0A1K2DA15"/>
<accession>A0A1K2DA15</accession>
<gene>
    <name evidence="3" type="ORF">SAMN02787144_101362</name>
</gene>
<reference evidence="3 4" key="1">
    <citation type="submission" date="2016-11" db="EMBL/GenBank/DDBJ databases">
        <authorList>
            <person name="Jaros S."/>
            <person name="Januszkiewicz K."/>
            <person name="Wedrychowicz H."/>
        </authorList>
    </citation>
    <scope>NUCLEOTIDE SEQUENCE [LARGE SCALE GENOMIC DNA]</scope>
    <source>
        <strain evidence="3 4">OK807</strain>
    </source>
</reference>
<dbReference type="Proteomes" id="UP000181909">
    <property type="component" value="Unassembled WGS sequence"/>
</dbReference>
<dbReference type="PANTHER" id="PTHR11487">
    <property type="entry name" value="THIOESTERASE"/>
    <property type="match status" value="1"/>
</dbReference>
<dbReference type="Pfam" id="PF00975">
    <property type="entry name" value="Thioesterase"/>
    <property type="match status" value="1"/>
</dbReference>
<dbReference type="SUPFAM" id="SSF53474">
    <property type="entry name" value="alpha/beta-Hydrolases"/>
    <property type="match status" value="1"/>
</dbReference>
<dbReference type="STRING" id="1893.SAMN02787144_101362"/>
<dbReference type="Gene3D" id="3.40.50.1820">
    <property type="entry name" value="alpha/beta hydrolase"/>
    <property type="match status" value="1"/>
</dbReference>
<evidence type="ECO:0000256" key="1">
    <source>
        <dbReference type="ARBA" id="ARBA00007169"/>
    </source>
</evidence>
<evidence type="ECO:0000313" key="3">
    <source>
        <dbReference type="EMBL" id="SFY19922.1"/>
    </source>
</evidence>
<proteinExistence type="inferred from homology"/>
<feature type="domain" description="Thioesterase" evidence="2">
    <location>
        <begin position="21"/>
        <end position="231"/>
    </location>
</feature>
<protein>
    <submittedName>
        <fullName evidence="3">Surfactin synthase thioesterase subunit</fullName>
    </submittedName>
</protein>
<dbReference type="GO" id="GO:0008610">
    <property type="term" value="P:lipid biosynthetic process"/>
    <property type="evidence" value="ECO:0007669"/>
    <property type="project" value="TreeGrafter"/>
</dbReference>
<evidence type="ECO:0000259" key="2">
    <source>
        <dbReference type="Pfam" id="PF00975"/>
    </source>
</evidence>
<sequence length="248" mass="26690">MSSGRSIVVQGTVGKAEDVVVFLPPAGSITSPYFPIGACLPDTLPAVHCEMPGRGRTAGEQTPGSVHGAVDRWADELAALLPGRRLHLFGHSLGALFAYELAIRFEDRSGTEAASLSASGAREPGSTPRSLVATAFAALRGQRGTTDKEGDREGAWLTDDLRLRQEYVTAKQPIRAPLALFCGISDPFARPAEMEEWKRFTKGPWLGMFTFPGGHDYYLSGQESIAAEISQIVDRSQDPERMGVENDG</sequence>
<dbReference type="InterPro" id="IPR001031">
    <property type="entry name" value="Thioesterase"/>
</dbReference>
<comment type="similarity">
    <text evidence="1">Belongs to the thioesterase family.</text>
</comment>
<dbReference type="RefSeq" id="WP_079179579.1">
    <property type="nucleotide sequence ID" value="NZ_CP108276.1"/>
</dbReference>
<name>A0A1K2DA15_STRAR</name>
<dbReference type="PANTHER" id="PTHR11487:SF0">
    <property type="entry name" value="S-ACYL FATTY ACID SYNTHASE THIOESTERASE, MEDIUM CHAIN"/>
    <property type="match status" value="1"/>
</dbReference>
<evidence type="ECO:0000313" key="4">
    <source>
        <dbReference type="Proteomes" id="UP000181909"/>
    </source>
</evidence>
<dbReference type="EMBL" id="FPJO01000013">
    <property type="protein sequence ID" value="SFY19922.1"/>
    <property type="molecule type" value="Genomic_DNA"/>
</dbReference>
<dbReference type="InterPro" id="IPR029058">
    <property type="entry name" value="AB_hydrolase_fold"/>
</dbReference>
<organism evidence="3 4">
    <name type="scientific">Streptomyces atratus</name>
    <dbReference type="NCBI Taxonomy" id="1893"/>
    <lineage>
        <taxon>Bacteria</taxon>
        <taxon>Bacillati</taxon>
        <taxon>Actinomycetota</taxon>
        <taxon>Actinomycetes</taxon>
        <taxon>Kitasatosporales</taxon>
        <taxon>Streptomycetaceae</taxon>
        <taxon>Streptomyces</taxon>
    </lineage>
</organism>
<dbReference type="InterPro" id="IPR012223">
    <property type="entry name" value="TEII"/>
</dbReference>